<feature type="domain" description="Saccharopine dehydrogenase NADP binding" evidence="2">
    <location>
        <begin position="468"/>
        <end position="530"/>
    </location>
</feature>
<evidence type="ECO:0000259" key="2">
    <source>
        <dbReference type="Pfam" id="PF03435"/>
    </source>
</evidence>
<evidence type="ECO:0000313" key="4">
    <source>
        <dbReference type="Proteomes" id="UP000186110"/>
    </source>
</evidence>
<dbReference type="Proteomes" id="UP000186110">
    <property type="component" value="Chromosome"/>
</dbReference>
<dbReference type="eggNOG" id="COG5322">
    <property type="taxonomic scope" value="Bacteria"/>
</dbReference>
<evidence type="ECO:0000256" key="1">
    <source>
        <dbReference type="SAM" id="MobiDB-lite"/>
    </source>
</evidence>
<feature type="compositionally biased region" description="Low complexity" evidence="1">
    <location>
        <begin position="739"/>
        <end position="755"/>
    </location>
</feature>
<dbReference type="STRING" id="1484693.RS694_10765"/>
<feature type="region of interest" description="Disordered" evidence="1">
    <location>
        <begin position="729"/>
        <end position="762"/>
    </location>
</feature>
<keyword evidence="4" id="KW-1185">Reference proteome</keyword>
<evidence type="ECO:0000313" key="3">
    <source>
        <dbReference type="EMBL" id="APW42967.1"/>
    </source>
</evidence>
<reference evidence="3 4" key="1">
    <citation type="submission" date="2017-01" db="EMBL/GenBank/DDBJ databases">
        <authorList>
            <person name="Mah S.A."/>
            <person name="Swanson W.J."/>
            <person name="Moy G.W."/>
            <person name="Vacquier V.D."/>
        </authorList>
    </citation>
    <scope>NUCLEOTIDE SEQUENCE [LARGE SCALE GENOMIC DNA]</scope>
    <source>
        <strain evidence="3 4">DSM 22694</strain>
    </source>
</reference>
<name>A0A1P8KAD3_9BURK</name>
<dbReference type="RefSeq" id="WP_076069577.1">
    <property type="nucleotide sequence ID" value="NZ_CP019239.1"/>
</dbReference>
<dbReference type="Gene3D" id="3.40.50.720">
    <property type="entry name" value="NAD(P)-binding Rossmann-like Domain"/>
    <property type="match status" value="1"/>
</dbReference>
<protein>
    <recommendedName>
        <fullName evidence="2">Saccharopine dehydrogenase NADP binding domain-containing protein</fullName>
    </recommendedName>
</protein>
<dbReference type="AlphaFoldDB" id="A0A1P8KAD3"/>
<accession>A0A1P8KAD3</accession>
<dbReference type="Pfam" id="PF03435">
    <property type="entry name" value="Sacchrp_dh_NADP"/>
    <property type="match status" value="1"/>
</dbReference>
<proteinExistence type="predicted"/>
<dbReference type="InterPro" id="IPR005097">
    <property type="entry name" value="Sacchrp_dh_NADP-bd"/>
</dbReference>
<gene>
    <name evidence="3" type="ORF">RS694_10765</name>
</gene>
<organism evidence="3 4">
    <name type="scientific">Rhodoferax saidenbachensis</name>
    <dbReference type="NCBI Taxonomy" id="1484693"/>
    <lineage>
        <taxon>Bacteria</taxon>
        <taxon>Pseudomonadati</taxon>
        <taxon>Pseudomonadota</taxon>
        <taxon>Betaproteobacteria</taxon>
        <taxon>Burkholderiales</taxon>
        <taxon>Comamonadaceae</taxon>
        <taxon>Rhodoferax</taxon>
    </lineage>
</organism>
<dbReference type="EMBL" id="CP019239">
    <property type="protein sequence ID" value="APW42967.1"/>
    <property type="molecule type" value="Genomic_DNA"/>
</dbReference>
<dbReference type="KEGG" id="rsb:RS694_10765"/>
<dbReference type="InterPro" id="IPR036291">
    <property type="entry name" value="NAD(P)-bd_dom_sf"/>
</dbReference>
<sequence length="762" mass="82116">MKKVVSVTLGSSKQDYEFKTQFLGQQFSVSRLGADMDTGKAWELMRRQQATVDAIGLGEISDHYQVGLRTIENKETKRLTNVVTRVPVTTGATLRRLLQVRAVRHVQKELGNYFNNNLVLFLSGMRNYDMAVAMSDYTKNLSFADAIFQTGAPAMLGSLDQLELFAKGSKLVLSNTPGEVLESSLANFKKKRVAAAVAKSHVVVGTFGEIQAVTADGNLEGKTLITSAVDDERLAFFKKHKVNLVIDVSPKLFDEVVGINTIEAMILAALEKQPEEVSDDDFEEILDELHITPRLLHPTGKFRNIRRFAFVIHPLSQNYIRNAFPIPKSTPKYVMDKIETFAAHMPPMVYCKMSNIISPTGAEAEGWLISVGGTPKEMLSRSPEFTYRRLLQASKIAEKMGAQIMGLGAFTKVVGDAGVTVARRSSLPITTGNSYSASGALWAAADAMRRMGLLKVNTHNKKVAAKTMVIGASGSIGSVSARLLAMSFDEVYLAGRTLSKLDELKASILKETPDAKVFTTINYNDLLADMDMIVTSTSGAGKEILDIMRVKPGCVITDVARPLDLPASDVAKRPDVLVIESGEIDLPTKVKGLKSIGLPPNVIYACLAETIVLALEGRFEVFTVGRDTEWEKVKEIYKLGLKHGMKLAAISGVNGVFSDDAIANVVKLAKKARLTWNGSSAAPAATAKATTKGVAKPKAAAKAPAKKAAPAVKPKPAAKKAAVKVVAAKKAPAKKAPAKKVVAQKAPAKKAAVATKPRKKAA</sequence>
<dbReference type="SUPFAM" id="SSF51735">
    <property type="entry name" value="NAD(P)-binding Rossmann-fold domains"/>
    <property type="match status" value="1"/>
</dbReference>